<dbReference type="SUPFAM" id="SSF56235">
    <property type="entry name" value="N-terminal nucleophile aminohydrolases (Ntn hydrolases)"/>
    <property type="match status" value="1"/>
</dbReference>
<dbReference type="GO" id="GO:0004066">
    <property type="term" value="F:asparagine synthase (glutamine-hydrolyzing) activity"/>
    <property type="evidence" value="ECO:0007669"/>
    <property type="project" value="UniProtKB-EC"/>
</dbReference>
<accession>I5AV46</accession>
<keyword evidence="3" id="KW-0061">Asparagine biosynthesis</keyword>
<sequence length="638" mass="74904">MSAIWGIIDFEKKTIPEEEKHLMREAFEDCRIDRWETLEDDGVYLGCGIQYFTKEAERENLPDRTGSCYFTADVTIQNRDELIKTGEEELPDGKILMRLLEEDPLRAPEQIVGACAAVWYDDSKKQVLMFSDSVGYHFVYYTIENGKLYFSSLLEPLAQVRKELHINERYLSDYIGQDNLNVFTECEETPFAQVFRIAPAQKVLVTEKGLKKEYYWDPIGKRKRLRLGSDEEYKEAFLKLYRRCTEQTLRSAGKTAIFLSGGYDSTSVAALATEILRDRGENLVAYTSVPLKGCVIDRGEHYETDESEAVKKTAEFYKNIDLHLCDFPEMHPWFSAPEYQKVCEIPYKSPENSLWIDGIMKKAAEDGCRIIIGGMFGNGTVSYDNARHYFARLLCRGHLLRLRREINRMHEVRHYTRKSMWLTTVRDVVCRSSKGERRIGYVQESYLKKTGARKRLDEIQRRTNRWMQNETGYHRCFFGRDTFRHYGEFTQHHSLYSGVLLLDPTRDRRMVDFCMSLPPDQFTANGKMRRMITEYMEELMPPHILKSRKQGLQSADQKLRILRQKEAIVADWLRIYREHAEDLRIDTGKAIRDLENGKLEDCEDFDLTRHIYTTCFLRYMDRVEKLCGEKNRKQIQPV</sequence>
<dbReference type="Proteomes" id="UP000005753">
    <property type="component" value="Chromosome"/>
</dbReference>
<protein>
    <recommendedName>
        <fullName evidence="2">asparagine synthase (glutamine-hydrolyzing)</fullName>
        <ecNumber evidence="2">6.3.5.4</ecNumber>
    </recommendedName>
</protein>
<dbReference type="AlphaFoldDB" id="I5AV46"/>
<dbReference type="STRING" id="633697.EubceDRAFT1_1894"/>
<evidence type="ECO:0000256" key="3">
    <source>
        <dbReference type="ARBA" id="ARBA00022888"/>
    </source>
</evidence>
<comment type="catalytic activity">
    <reaction evidence="4">
        <text>L-aspartate + L-glutamine + ATP + H2O = L-asparagine + L-glutamate + AMP + diphosphate + H(+)</text>
        <dbReference type="Rhea" id="RHEA:12228"/>
        <dbReference type="ChEBI" id="CHEBI:15377"/>
        <dbReference type="ChEBI" id="CHEBI:15378"/>
        <dbReference type="ChEBI" id="CHEBI:29985"/>
        <dbReference type="ChEBI" id="CHEBI:29991"/>
        <dbReference type="ChEBI" id="CHEBI:30616"/>
        <dbReference type="ChEBI" id="CHEBI:33019"/>
        <dbReference type="ChEBI" id="CHEBI:58048"/>
        <dbReference type="ChEBI" id="CHEBI:58359"/>
        <dbReference type="ChEBI" id="CHEBI:456215"/>
        <dbReference type="EC" id="6.3.5.4"/>
    </reaction>
</comment>
<evidence type="ECO:0000313" key="7">
    <source>
        <dbReference type="EMBL" id="EIM57669.1"/>
    </source>
</evidence>
<dbReference type="PANTHER" id="PTHR43284">
    <property type="entry name" value="ASPARAGINE SYNTHETASE (GLUTAMINE-HYDROLYZING)"/>
    <property type="match status" value="1"/>
</dbReference>
<evidence type="ECO:0000259" key="5">
    <source>
        <dbReference type="Pfam" id="PF00733"/>
    </source>
</evidence>
<keyword evidence="8" id="KW-1185">Reference proteome</keyword>
<dbReference type="InterPro" id="IPR001962">
    <property type="entry name" value="Asn_synthase"/>
</dbReference>
<dbReference type="eggNOG" id="COG0367">
    <property type="taxonomic scope" value="Bacteria"/>
</dbReference>
<dbReference type="Gene3D" id="3.60.20.10">
    <property type="entry name" value="Glutamine Phosphoribosylpyrophosphate, subunit 1, domain 1"/>
    <property type="match status" value="1"/>
</dbReference>
<evidence type="ECO:0000259" key="6">
    <source>
        <dbReference type="Pfam" id="PF13537"/>
    </source>
</evidence>
<evidence type="ECO:0000256" key="1">
    <source>
        <dbReference type="ARBA" id="ARBA00005187"/>
    </source>
</evidence>
<keyword evidence="3" id="KW-0028">Amino-acid biosynthesis</keyword>
<comment type="pathway">
    <text evidence="1">Amino-acid biosynthesis; L-asparagine biosynthesis; L-asparagine from L-aspartate (L-Gln route): step 1/1.</text>
</comment>
<dbReference type="Gene3D" id="3.40.50.620">
    <property type="entry name" value="HUPs"/>
    <property type="match status" value="1"/>
</dbReference>
<dbReference type="GO" id="GO:0006529">
    <property type="term" value="P:asparagine biosynthetic process"/>
    <property type="evidence" value="ECO:0007669"/>
    <property type="project" value="UniProtKB-KW"/>
</dbReference>
<feature type="domain" description="Glutamine amidotransferase type-2" evidence="6">
    <location>
        <begin position="63"/>
        <end position="158"/>
    </location>
</feature>
<organism evidence="7 8">
    <name type="scientific">Eubacterium cellulosolvens (strain ATCC 43171 / JCM 9499 / 6)</name>
    <name type="common">Cillobacterium cellulosolvens</name>
    <dbReference type="NCBI Taxonomy" id="633697"/>
    <lineage>
        <taxon>Bacteria</taxon>
        <taxon>Bacillati</taxon>
        <taxon>Bacillota</taxon>
        <taxon>Clostridia</taxon>
        <taxon>Eubacteriales</taxon>
        <taxon>Eubacteriaceae</taxon>
        <taxon>Eubacterium</taxon>
    </lineage>
</organism>
<dbReference type="InterPro" id="IPR017932">
    <property type="entry name" value="GATase_2_dom"/>
</dbReference>
<dbReference type="Pfam" id="PF00733">
    <property type="entry name" value="Asn_synthase"/>
    <property type="match status" value="1"/>
</dbReference>
<evidence type="ECO:0000256" key="4">
    <source>
        <dbReference type="ARBA" id="ARBA00048741"/>
    </source>
</evidence>
<dbReference type="EC" id="6.3.5.4" evidence="2"/>
<dbReference type="InterPro" id="IPR014729">
    <property type="entry name" value="Rossmann-like_a/b/a_fold"/>
</dbReference>
<gene>
    <name evidence="7" type="ORF">EubceDRAFT1_1894</name>
</gene>
<dbReference type="PANTHER" id="PTHR43284:SF1">
    <property type="entry name" value="ASPARAGINE SYNTHETASE"/>
    <property type="match status" value="1"/>
</dbReference>
<proteinExistence type="predicted"/>
<dbReference type="EMBL" id="CM001487">
    <property type="protein sequence ID" value="EIM57669.1"/>
    <property type="molecule type" value="Genomic_DNA"/>
</dbReference>
<dbReference type="Pfam" id="PF13537">
    <property type="entry name" value="GATase_7"/>
    <property type="match status" value="1"/>
</dbReference>
<evidence type="ECO:0000313" key="8">
    <source>
        <dbReference type="Proteomes" id="UP000005753"/>
    </source>
</evidence>
<feature type="domain" description="Asparagine synthetase" evidence="5">
    <location>
        <begin position="240"/>
        <end position="570"/>
    </location>
</feature>
<dbReference type="HOGENOM" id="CLU_014658_3_3_9"/>
<evidence type="ECO:0000256" key="2">
    <source>
        <dbReference type="ARBA" id="ARBA00012737"/>
    </source>
</evidence>
<name>I5AV46_EUBC6</name>
<dbReference type="SUPFAM" id="SSF52402">
    <property type="entry name" value="Adenine nucleotide alpha hydrolases-like"/>
    <property type="match status" value="1"/>
</dbReference>
<dbReference type="InterPro" id="IPR051786">
    <property type="entry name" value="ASN_synthetase/amidase"/>
</dbReference>
<reference evidence="7 8" key="2">
    <citation type="submission" date="2012-02" db="EMBL/GenBank/DDBJ databases">
        <title>Improved High-Quality Draft sequence of Eubacterium cellulosolvens 6.</title>
        <authorList>
            <consortium name="US DOE Joint Genome Institute"/>
            <person name="Lucas S."/>
            <person name="Han J."/>
            <person name="Lapidus A."/>
            <person name="Cheng J.-F."/>
            <person name="Goodwin L."/>
            <person name="Pitluck S."/>
            <person name="Peters L."/>
            <person name="Mikhailova N."/>
            <person name="Gu W."/>
            <person name="Detter J.C."/>
            <person name="Han C."/>
            <person name="Tapia R."/>
            <person name="Land M."/>
            <person name="Hauser L."/>
            <person name="Kyrpides N."/>
            <person name="Ivanova N."/>
            <person name="Pagani I."/>
            <person name="Johnson E."/>
            <person name="Mukhopadhyay B."/>
            <person name="Anderson I."/>
            <person name="Woyke T."/>
        </authorList>
    </citation>
    <scope>NUCLEOTIDE SEQUENCE [LARGE SCALE GENOMIC DNA]</scope>
    <source>
        <strain evidence="7 8">6</strain>
    </source>
</reference>
<dbReference type="InterPro" id="IPR029055">
    <property type="entry name" value="Ntn_hydrolases_N"/>
</dbReference>
<reference evidence="7 8" key="1">
    <citation type="submission" date="2010-08" db="EMBL/GenBank/DDBJ databases">
        <authorList>
            <consortium name="US DOE Joint Genome Institute (JGI-PGF)"/>
            <person name="Lucas S."/>
            <person name="Copeland A."/>
            <person name="Lapidus A."/>
            <person name="Cheng J.-F."/>
            <person name="Bruce D."/>
            <person name="Goodwin L."/>
            <person name="Pitluck S."/>
            <person name="Land M.L."/>
            <person name="Hauser L."/>
            <person name="Chang Y.-J."/>
            <person name="Anderson I.J."/>
            <person name="Johnson E."/>
            <person name="Mulhopadhyay B."/>
            <person name="Kyrpides N."/>
            <person name="Woyke T.J."/>
        </authorList>
    </citation>
    <scope>NUCLEOTIDE SEQUENCE [LARGE SCALE GENOMIC DNA]</scope>
    <source>
        <strain evidence="7 8">6</strain>
    </source>
</reference>